<evidence type="ECO:0000313" key="7">
    <source>
        <dbReference type="Proteomes" id="UP000837857"/>
    </source>
</evidence>
<dbReference type="InterPro" id="IPR051093">
    <property type="entry name" value="Neuroligin/BSAL"/>
</dbReference>
<name>A0ABN8HXW4_9NEOP</name>
<evidence type="ECO:0000256" key="4">
    <source>
        <dbReference type="SAM" id="SignalP"/>
    </source>
</evidence>
<gene>
    <name evidence="6" type="ORF">IPOD504_LOCUS4294</name>
</gene>
<dbReference type="EMBL" id="OW152827">
    <property type="protein sequence ID" value="CAH2043438.1"/>
    <property type="molecule type" value="Genomic_DNA"/>
</dbReference>
<feature type="non-terminal residue" evidence="6">
    <location>
        <position position="151"/>
    </location>
</feature>
<dbReference type="SUPFAM" id="SSF53474">
    <property type="entry name" value="alpha/beta-Hydrolases"/>
    <property type="match status" value="1"/>
</dbReference>
<evidence type="ECO:0000259" key="5">
    <source>
        <dbReference type="Pfam" id="PF00135"/>
    </source>
</evidence>
<comment type="similarity">
    <text evidence="1">Belongs to the type-B carboxylesterase/lipase family.</text>
</comment>
<proteinExistence type="inferred from homology"/>
<evidence type="ECO:0000256" key="2">
    <source>
        <dbReference type="ARBA" id="ARBA00022729"/>
    </source>
</evidence>
<feature type="signal peptide" evidence="4">
    <location>
        <begin position="1"/>
        <end position="16"/>
    </location>
</feature>
<keyword evidence="3" id="KW-0325">Glycoprotein</keyword>
<dbReference type="PANTHER" id="PTHR43903">
    <property type="entry name" value="NEUROLIGIN"/>
    <property type="match status" value="1"/>
</dbReference>
<feature type="domain" description="Carboxylesterase type B" evidence="5">
    <location>
        <begin position="26"/>
        <end position="137"/>
    </location>
</feature>
<dbReference type="Gene3D" id="3.40.50.1820">
    <property type="entry name" value="alpha/beta hydrolase"/>
    <property type="match status" value="1"/>
</dbReference>
<evidence type="ECO:0000313" key="6">
    <source>
        <dbReference type="EMBL" id="CAH2043438.1"/>
    </source>
</evidence>
<evidence type="ECO:0000256" key="1">
    <source>
        <dbReference type="ARBA" id="ARBA00005964"/>
    </source>
</evidence>
<dbReference type="InterPro" id="IPR002018">
    <property type="entry name" value="CarbesteraseB"/>
</dbReference>
<dbReference type="Pfam" id="PF00135">
    <property type="entry name" value="COesterase"/>
    <property type="match status" value="1"/>
</dbReference>
<dbReference type="InterPro" id="IPR019819">
    <property type="entry name" value="Carboxylesterase_B_CS"/>
</dbReference>
<evidence type="ECO:0000256" key="3">
    <source>
        <dbReference type="ARBA" id="ARBA00023180"/>
    </source>
</evidence>
<accession>A0ABN8HXW4</accession>
<protein>
    <recommendedName>
        <fullName evidence="5">Carboxylesterase type B domain-containing protein</fullName>
    </recommendedName>
</protein>
<reference evidence="6" key="1">
    <citation type="submission" date="2022-03" db="EMBL/GenBank/DDBJ databases">
        <authorList>
            <person name="Martin H S."/>
        </authorList>
    </citation>
    <scope>NUCLEOTIDE SEQUENCE</scope>
</reference>
<dbReference type="Proteomes" id="UP000837857">
    <property type="component" value="Chromosome 15"/>
</dbReference>
<keyword evidence="7" id="KW-1185">Reference proteome</keyword>
<dbReference type="PROSITE" id="PS00941">
    <property type="entry name" value="CARBOXYLESTERASE_B_2"/>
    <property type="match status" value="1"/>
</dbReference>
<keyword evidence="2 4" id="KW-0732">Signal</keyword>
<feature type="chain" id="PRO_5046572958" description="Carboxylesterase type B domain-containing protein" evidence="4">
    <location>
        <begin position="17"/>
        <end position="151"/>
    </location>
</feature>
<sequence length="151" mass="17408">MIHAVVFALFASAVLSAREPKQISLANQGTISGMYISRFRTKRVAAYVGIPYAQPPVDFRRFTPPEYTDLPQWEGVRNATIYAPDCMQSDPKKEDVQNPLNKHDELFMKLLETQMEEPRKKEFSEDCLYLNVYVPDGKLIVHIKWLLGLFQ</sequence>
<organism evidence="6 7">
    <name type="scientific">Iphiclides podalirius</name>
    <name type="common">scarce swallowtail</name>
    <dbReference type="NCBI Taxonomy" id="110791"/>
    <lineage>
        <taxon>Eukaryota</taxon>
        <taxon>Metazoa</taxon>
        <taxon>Ecdysozoa</taxon>
        <taxon>Arthropoda</taxon>
        <taxon>Hexapoda</taxon>
        <taxon>Insecta</taxon>
        <taxon>Pterygota</taxon>
        <taxon>Neoptera</taxon>
        <taxon>Endopterygota</taxon>
        <taxon>Lepidoptera</taxon>
        <taxon>Glossata</taxon>
        <taxon>Ditrysia</taxon>
        <taxon>Papilionoidea</taxon>
        <taxon>Papilionidae</taxon>
        <taxon>Papilioninae</taxon>
        <taxon>Iphiclides</taxon>
    </lineage>
</organism>
<dbReference type="InterPro" id="IPR029058">
    <property type="entry name" value="AB_hydrolase_fold"/>
</dbReference>